<feature type="region of interest" description="Disordered" evidence="1">
    <location>
        <begin position="87"/>
        <end position="109"/>
    </location>
</feature>
<organism evidence="2 3">
    <name type="scientific">Mytilus galloprovincialis</name>
    <name type="common">Mediterranean mussel</name>
    <dbReference type="NCBI Taxonomy" id="29158"/>
    <lineage>
        <taxon>Eukaryota</taxon>
        <taxon>Metazoa</taxon>
        <taxon>Spiralia</taxon>
        <taxon>Lophotrochozoa</taxon>
        <taxon>Mollusca</taxon>
        <taxon>Bivalvia</taxon>
        <taxon>Autobranchia</taxon>
        <taxon>Pteriomorphia</taxon>
        <taxon>Mytilida</taxon>
        <taxon>Mytiloidea</taxon>
        <taxon>Mytilidae</taxon>
        <taxon>Mytilinae</taxon>
        <taxon>Mytilus</taxon>
    </lineage>
</organism>
<dbReference type="OrthoDB" id="10340524at2759"/>
<dbReference type="AlphaFoldDB" id="A0A8B6HJZ3"/>
<feature type="compositionally biased region" description="Basic and acidic residues" evidence="1">
    <location>
        <begin position="87"/>
        <end position="98"/>
    </location>
</feature>
<evidence type="ECO:0000313" key="3">
    <source>
        <dbReference type="Proteomes" id="UP000596742"/>
    </source>
</evidence>
<dbReference type="EMBL" id="UYJE01010143">
    <property type="protein sequence ID" value="VDI80115.1"/>
    <property type="molecule type" value="Genomic_DNA"/>
</dbReference>
<evidence type="ECO:0000313" key="2">
    <source>
        <dbReference type="EMBL" id="VDI80115.1"/>
    </source>
</evidence>
<proteinExistence type="predicted"/>
<comment type="caution">
    <text evidence="2">The sequence shown here is derived from an EMBL/GenBank/DDBJ whole genome shotgun (WGS) entry which is preliminary data.</text>
</comment>
<keyword evidence="3" id="KW-1185">Reference proteome</keyword>
<dbReference type="Proteomes" id="UP000596742">
    <property type="component" value="Unassembled WGS sequence"/>
</dbReference>
<feature type="region of interest" description="Disordered" evidence="1">
    <location>
        <begin position="376"/>
        <end position="475"/>
    </location>
</feature>
<name>A0A8B6HJZ3_MYTGA</name>
<protein>
    <submittedName>
        <fullName evidence="2">Uncharacterized protein</fullName>
    </submittedName>
</protein>
<gene>
    <name evidence="2" type="ORF">MGAL_10B086439</name>
</gene>
<reference evidence="2" key="1">
    <citation type="submission" date="2018-11" db="EMBL/GenBank/DDBJ databases">
        <authorList>
            <person name="Alioto T."/>
            <person name="Alioto T."/>
        </authorList>
    </citation>
    <scope>NUCLEOTIDE SEQUENCE</scope>
</reference>
<feature type="non-terminal residue" evidence="2">
    <location>
        <position position="696"/>
    </location>
</feature>
<sequence>MRNRTLCLEGKMVEQGNVIAEMGLADSSDENSDLESLDEPNVHSRNLEDEWLQKYKDVQTSLAGDDYHDNVPSHLELRCETQHHNEDYHKDRHSHESEDSLPLNHPSESSWQDKNNCDDGCNIHFNANSAKCSNQTGLKNHLYHVSETNSNASSCERQIKQANEINPVDYVKHNQLKETKTDLEICIETDLHKECTSYLEIFLAKNLCRKIKLIVMIPKEIISSRNTQLILKILRKGISGENVQLVLKVLKKGISGKNLQLIWLLLREKTLFMKNSVEKDCQHPTTDYNDSVGKQVWSENITELNKHKARTPDISCVEPDSQESVAFERKMTSGNEASLEIGTNEKDVSAKENTKPSLPSHQIYRNLHLVTLRPTRGVKVKPERKNKSPIHSKQSSSRFVDRKPNLYSANANVNDSPHALESSRGDTENTPTRTGMDGSCHRTADNTINRIQRSSSSVSMDAESKGGNSNQKVPPYRVNATQRCLDNTEYLYSKLRAVYGECTDEAVREAVVQLNTKYSGYMLYFCDTFLDPALELIKTLKKNFQEPGCPSTFQWPVCCQGSIIIHLQDTKQLLPGQQYIYIRRSSGGQIQLAVKYCSIQGLHDVILRKNNEIANVLNMEWSNRFKMRSDEDLGKLLQRTMVSFEDSIQRIKLEESADSCKDCKRNRQIPDGKKVLSAVTNRSRFSNRPASDEFAL</sequence>
<evidence type="ECO:0000256" key="1">
    <source>
        <dbReference type="SAM" id="MobiDB-lite"/>
    </source>
</evidence>
<feature type="compositionally biased region" description="Polar residues" evidence="1">
    <location>
        <begin position="445"/>
        <end position="459"/>
    </location>
</feature>
<accession>A0A8B6HJZ3</accession>